<dbReference type="Pfam" id="PF07009">
    <property type="entry name" value="NusG_II"/>
    <property type="match status" value="1"/>
</dbReference>
<gene>
    <name evidence="1" type="ORF">GF339_22825</name>
</gene>
<reference evidence="1" key="1">
    <citation type="submission" date="2019-11" db="EMBL/GenBank/DDBJ databases">
        <title>Microbial mats filling the niche in hypersaline microbial mats.</title>
        <authorList>
            <person name="Wong H.L."/>
            <person name="Macleod F.I."/>
            <person name="White R.A. III"/>
            <person name="Burns B.P."/>
        </authorList>
    </citation>
    <scope>NUCLEOTIDE SEQUENCE</scope>
    <source>
        <strain evidence="1">Rbin_158</strain>
    </source>
</reference>
<accession>A0A9D5K0C1</accession>
<dbReference type="AlphaFoldDB" id="A0A9D5K0C1"/>
<dbReference type="CDD" id="cd09910">
    <property type="entry name" value="NGN-insert_like"/>
    <property type="match status" value="1"/>
</dbReference>
<proteinExistence type="predicted"/>
<protein>
    <submittedName>
        <fullName evidence="1">NusG domain II-containing protein</fullName>
    </submittedName>
</protein>
<sequence length="135" mass="14416">MTCGNSMKNVQIRRQLTWADKALIGGLLLLSLGSAPVLWSLRQEGRTVQIETAGRVYQTLPLHASHTLAVPGPLGKTIVAIDEGTVHVVDSPCRAKICVKTGEISHTGQLIVCIPNHVVVRVTGADTPAYDAITQ</sequence>
<dbReference type="InterPro" id="IPR038690">
    <property type="entry name" value="NusG_2_sf"/>
</dbReference>
<name>A0A9D5K0C1_9BACT</name>
<dbReference type="Gene3D" id="2.60.320.10">
    <property type="entry name" value="N-utilization substance G protein NusG, insert domain"/>
    <property type="match status" value="1"/>
</dbReference>
<dbReference type="EMBL" id="WJJP01000733">
    <property type="protein sequence ID" value="MBD3327438.1"/>
    <property type="molecule type" value="Genomic_DNA"/>
</dbReference>
<evidence type="ECO:0000313" key="2">
    <source>
        <dbReference type="Proteomes" id="UP000649604"/>
    </source>
</evidence>
<dbReference type="Proteomes" id="UP000649604">
    <property type="component" value="Unassembled WGS sequence"/>
</dbReference>
<dbReference type="SUPFAM" id="SSF82004">
    <property type="entry name" value="N-utilization substance G protein NusG, insert domain"/>
    <property type="match status" value="1"/>
</dbReference>
<evidence type="ECO:0000313" key="1">
    <source>
        <dbReference type="EMBL" id="MBD3327438.1"/>
    </source>
</evidence>
<organism evidence="1 2">
    <name type="scientific">candidate division KSB3 bacterium</name>
    <dbReference type="NCBI Taxonomy" id="2044937"/>
    <lineage>
        <taxon>Bacteria</taxon>
        <taxon>candidate division KSB3</taxon>
    </lineage>
</organism>
<comment type="caution">
    <text evidence="1">The sequence shown here is derived from an EMBL/GenBank/DDBJ whole genome shotgun (WGS) entry which is preliminary data.</text>
</comment>